<dbReference type="EMBL" id="FOVJ01000005">
    <property type="protein sequence ID" value="SFN94151.1"/>
    <property type="molecule type" value="Genomic_DNA"/>
</dbReference>
<evidence type="ECO:0000313" key="3">
    <source>
        <dbReference type="Proteomes" id="UP000183107"/>
    </source>
</evidence>
<keyword evidence="3" id="KW-1185">Reference proteome</keyword>
<evidence type="ECO:0000256" key="1">
    <source>
        <dbReference type="SAM" id="MobiDB-lite"/>
    </source>
</evidence>
<dbReference type="AlphaFoldDB" id="A0A1I5D5N8"/>
<protein>
    <submittedName>
        <fullName evidence="2">Uncharacterized protein</fullName>
    </submittedName>
</protein>
<proteinExistence type="predicted"/>
<feature type="region of interest" description="Disordered" evidence="1">
    <location>
        <begin position="36"/>
        <end position="59"/>
    </location>
</feature>
<dbReference type="OrthoDB" id="8566562at2"/>
<organism evidence="2 3">
    <name type="scientific">Nitrosospira briensis</name>
    <dbReference type="NCBI Taxonomy" id="35799"/>
    <lineage>
        <taxon>Bacteria</taxon>
        <taxon>Pseudomonadati</taxon>
        <taxon>Pseudomonadota</taxon>
        <taxon>Betaproteobacteria</taxon>
        <taxon>Nitrosomonadales</taxon>
        <taxon>Nitrosomonadaceae</taxon>
        <taxon>Nitrosospira</taxon>
    </lineage>
</organism>
<reference evidence="3" key="1">
    <citation type="submission" date="2016-10" db="EMBL/GenBank/DDBJ databases">
        <authorList>
            <person name="Varghese N."/>
        </authorList>
    </citation>
    <scope>NUCLEOTIDE SEQUENCE [LARGE SCALE GENOMIC DNA]</scope>
    <source>
        <strain evidence="3">Nsp8</strain>
    </source>
</reference>
<sequence length="59" mass="7161">MKKLSRNMSDLNFAEFDNWIEPAMVKTFKHTKLGKNKLWGDTENSRNRNKKKREERIYS</sequence>
<name>A0A1I5D5N8_9PROT</name>
<evidence type="ECO:0000313" key="2">
    <source>
        <dbReference type="EMBL" id="SFN94151.1"/>
    </source>
</evidence>
<accession>A0A1I5D5N8</accession>
<gene>
    <name evidence="2" type="ORF">SAMN05216386_2202</name>
</gene>
<feature type="compositionally biased region" description="Basic and acidic residues" evidence="1">
    <location>
        <begin position="38"/>
        <end position="59"/>
    </location>
</feature>
<dbReference type="Proteomes" id="UP000183107">
    <property type="component" value="Unassembled WGS sequence"/>
</dbReference>